<dbReference type="EMBL" id="UINC01138727">
    <property type="protein sequence ID" value="SVD24850.1"/>
    <property type="molecule type" value="Genomic_DNA"/>
</dbReference>
<evidence type="ECO:0000256" key="1">
    <source>
        <dbReference type="SAM" id="MobiDB-lite"/>
    </source>
</evidence>
<name>A0A382TS15_9ZZZZ</name>
<evidence type="ECO:0000313" key="2">
    <source>
        <dbReference type="EMBL" id="SVD24850.1"/>
    </source>
</evidence>
<organism evidence="2">
    <name type="scientific">marine metagenome</name>
    <dbReference type="NCBI Taxonomy" id="408172"/>
    <lineage>
        <taxon>unclassified sequences</taxon>
        <taxon>metagenomes</taxon>
        <taxon>ecological metagenomes</taxon>
    </lineage>
</organism>
<gene>
    <name evidence="2" type="ORF">METZ01_LOCUS377704</name>
</gene>
<feature type="region of interest" description="Disordered" evidence="1">
    <location>
        <begin position="66"/>
        <end position="87"/>
    </location>
</feature>
<proteinExistence type="predicted"/>
<feature type="non-terminal residue" evidence="2">
    <location>
        <position position="1"/>
    </location>
</feature>
<protein>
    <submittedName>
        <fullName evidence="2">Uncharacterized protein</fullName>
    </submittedName>
</protein>
<dbReference type="AlphaFoldDB" id="A0A382TS15"/>
<sequence>CDRRHQAGLADLHAPRVIPLRDRGPLVVVCSRRVRDGISDTCRRHDRPLPDERPFPTGELHRVPVRRSDDRSRMAVRTSSHVGPGSRLRCPRHVDAV</sequence>
<reference evidence="2" key="1">
    <citation type="submission" date="2018-05" db="EMBL/GenBank/DDBJ databases">
        <authorList>
            <person name="Lanie J.A."/>
            <person name="Ng W.-L."/>
            <person name="Kazmierczak K.M."/>
            <person name="Andrzejewski T.M."/>
            <person name="Davidsen T.M."/>
            <person name="Wayne K.J."/>
            <person name="Tettelin H."/>
            <person name="Glass J.I."/>
            <person name="Rusch D."/>
            <person name="Podicherti R."/>
            <person name="Tsui H.-C.T."/>
            <person name="Winkler M.E."/>
        </authorList>
    </citation>
    <scope>NUCLEOTIDE SEQUENCE</scope>
</reference>
<accession>A0A382TS15</accession>
<feature type="non-terminal residue" evidence="2">
    <location>
        <position position="97"/>
    </location>
</feature>